<dbReference type="Proteomes" id="UP001152320">
    <property type="component" value="Chromosome 22"/>
</dbReference>
<sequence>MEVANLVNERPIGRMPNDPDDGSYICPNDVILGRASSRVPQGPFRETKNPKERVEFVQKIVNAFWRSWIQDVFPLLVPRRKWNVDRRNVRVDDVVVVADPNAMRGRWNLGRVTKVFPGKDERVRNVEVKTAKGILSRPVKKIVVIYPVEGYE</sequence>
<dbReference type="InterPro" id="IPR040676">
    <property type="entry name" value="DUF5641"/>
</dbReference>
<dbReference type="EMBL" id="JAIZAY010000022">
    <property type="protein sequence ID" value="KAJ8021033.1"/>
    <property type="molecule type" value="Genomic_DNA"/>
</dbReference>
<name>A0A9Q1BD30_HOLLE</name>
<protein>
    <recommendedName>
        <fullName evidence="1">DUF5641 domain-containing protein</fullName>
    </recommendedName>
</protein>
<dbReference type="Pfam" id="PF18701">
    <property type="entry name" value="DUF5641"/>
    <property type="match status" value="1"/>
</dbReference>
<dbReference type="PANTHER" id="PTHR47331">
    <property type="entry name" value="PHD-TYPE DOMAIN-CONTAINING PROTEIN"/>
    <property type="match status" value="1"/>
</dbReference>
<gene>
    <name evidence="2" type="ORF">HOLleu_40787</name>
</gene>
<dbReference type="AlphaFoldDB" id="A0A9Q1BD30"/>
<organism evidence="2 3">
    <name type="scientific">Holothuria leucospilota</name>
    <name type="common">Black long sea cucumber</name>
    <name type="synonym">Mertensiothuria leucospilota</name>
    <dbReference type="NCBI Taxonomy" id="206669"/>
    <lineage>
        <taxon>Eukaryota</taxon>
        <taxon>Metazoa</taxon>
        <taxon>Echinodermata</taxon>
        <taxon>Eleutherozoa</taxon>
        <taxon>Echinozoa</taxon>
        <taxon>Holothuroidea</taxon>
        <taxon>Aspidochirotacea</taxon>
        <taxon>Aspidochirotida</taxon>
        <taxon>Holothuriidae</taxon>
        <taxon>Holothuria</taxon>
    </lineage>
</organism>
<evidence type="ECO:0000313" key="3">
    <source>
        <dbReference type="Proteomes" id="UP001152320"/>
    </source>
</evidence>
<evidence type="ECO:0000313" key="2">
    <source>
        <dbReference type="EMBL" id="KAJ8021033.1"/>
    </source>
</evidence>
<evidence type="ECO:0000259" key="1">
    <source>
        <dbReference type="Pfam" id="PF18701"/>
    </source>
</evidence>
<accession>A0A9Q1BD30</accession>
<dbReference type="PANTHER" id="PTHR47331:SF2">
    <property type="match status" value="1"/>
</dbReference>
<comment type="caution">
    <text evidence="2">The sequence shown here is derived from an EMBL/GenBank/DDBJ whole genome shotgun (WGS) entry which is preliminary data.</text>
</comment>
<reference evidence="2" key="1">
    <citation type="submission" date="2021-10" db="EMBL/GenBank/DDBJ databases">
        <title>Tropical sea cucumber genome reveals ecological adaptation and Cuvierian tubules defense mechanism.</title>
        <authorList>
            <person name="Chen T."/>
        </authorList>
    </citation>
    <scope>NUCLEOTIDE SEQUENCE</scope>
    <source>
        <strain evidence="2">Nanhai2018</strain>
        <tissue evidence="2">Muscle</tissue>
    </source>
</reference>
<proteinExistence type="predicted"/>
<feature type="domain" description="DUF5641" evidence="1">
    <location>
        <begin position="53"/>
        <end position="144"/>
    </location>
</feature>
<keyword evidence="3" id="KW-1185">Reference proteome</keyword>